<dbReference type="GO" id="GO:0035438">
    <property type="term" value="F:cyclic-di-GMP binding"/>
    <property type="evidence" value="ECO:0007669"/>
    <property type="project" value="InterPro"/>
</dbReference>
<evidence type="ECO:0000259" key="1">
    <source>
        <dbReference type="Pfam" id="PF07238"/>
    </source>
</evidence>
<dbReference type="AlphaFoldDB" id="A0A517M5J4"/>
<proteinExistence type="predicted"/>
<keyword evidence="3" id="KW-1185">Reference proteome</keyword>
<dbReference type="KEGG" id="ruv:EC9_43500"/>
<feature type="domain" description="PilZ" evidence="1">
    <location>
        <begin position="35"/>
        <end position="130"/>
    </location>
</feature>
<evidence type="ECO:0000313" key="2">
    <source>
        <dbReference type="EMBL" id="QDS90144.1"/>
    </source>
</evidence>
<dbReference type="RefSeq" id="WP_145348020.1">
    <property type="nucleotide sequence ID" value="NZ_CP036261.1"/>
</dbReference>
<organism evidence="2 3">
    <name type="scientific">Rosistilla ulvae</name>
    <dbReference type="NCBI Taxonomy" id="1930277"/>
    <lineage>
        <taxon>Bacteria</taxon>
        <taxon>Pseudomonadati</taxon>
        <taxon>Planctomycetota</taxon>
        <taxon>Planctomycetia</taxon>
        <taxon>Pirellulales</taxon>
        <taxon>Pirellulaceae</taxon>
        <taxon>Rosistilla</taxon>
    </lineage>
</organism>
<dbReference type="Pfam" id="PF07238">
    <property type="entry name" value="PilZ"/>
    <property type="match status" value="1"/>
</dbReference>
<gene>
    <name evidence="2" type="ORF">EC9_43500</name>
</gene>
<accession>A0A517M5J4</accession>
<dbReference type="OrthoDB" id="271186at2"/>
<reference evidence="2 3" key="1">
    <citation type="submission" date="2019-02" db="EMBL/GenBank/DDBJ databases">
        <title>Deep-cultivation of Planctomycetes and their phenomic and genomic characterization uncovers novel biology.</title>
        <authorList>
            <person name="Wiegand S."/>
            <person name="Jogler M."/>
            <person name="Boedeker C."/>
            <person name="Pinto D."/>
            <person name="Vollmers J."/>
            <person name="Rivas-Marin E."/>
            <person name="Kohn T."/>
            <person name="Peeters S.H."/>
            <person name="Heuer A."/>
            <person name="Rast P."/>
            <person name="Oberbeckmann S."/>
            <person name="Bunk B."/>
            <person name="Jeske O."/>
            <person name="Meyerdierks A."/>
            <person name="Storesund J.E."/>
            <person name="Kallscheuer N."/>
            <person name="Luecker S."/>
            <person name="Lage O.M."/>
            <person name="Pohl T."/>
            <person name="Merkel B.J."/>
            <person name="Hornburger P."/>
            <person name="Mueller R.-W."/>
            <person name="Bruemmer F."/>
            <person name="Labrenz M."/>
            <person name="Spormann A.M."/>
            <person name="Op den Camp H."/>
            <person name="Overmann J."/>
            <person name="Amann R."/>
            <person name="Jetten M.S.M."/>
            <person name="Mascher T."/>
            <person name="Medema M.H."/>
            <person name="Devos D.P."/>
            <person name="Kaster A.-K."/>
            <person name="Ovreas L."/>
            <person name="Rohde M."/>
            <person name="Galperin M.Y."/>
            <person name="Jogler C."/>
        </authorList>
    </citation>
    <scope>NUCLEOTIDE SEQUENCE [LARGE SCALE GENOMIC DNA]</scope>
    <source>
        <strain evidence="2 3">EC9</strain>
    </source>
</reference>
<sequence length="138" mass="15584">MLGEHLVAGEQLLGADNDLRALEELCRTTSNESQRVAERRMLDMPVQIQPANSRDRNAWKLAGKLRDLSDTGCGILTEKPLMVGDVFWLSTTDQSIQLGSFFARCVRCRMIREGSFEQGFTFFSNPRQDRSNPSQPAF</sequence>
<dbReference type="Proteomes" id="UP000319557">
    <property type="component" value="Chromosome"/>
</dbReference>
<protein>
    <submittedName>
        <fullName evidence="2">PilZ domain protein</fullName>
    </submittedName>
</protein>
<name>A0A517M5J4_9BACT</name>
<dbReference type="EMBL" id="CP036261">
    <property type="protein sequence ID" value="QDS90144.1"/>
    <property type="molecule type" value="Genomic_DNA"/>
</dbReference>
<evidence type="ECO:0000313" key="3">
    <source>
        <dbReference type="Proteomes" id="UP000319557"/>
    </source>
</evidence>
<dbReference type="InterPro" id="IPR009875">
    <property type="entry name" value="PilZ_domain"/>
</dbReference>